<dbReference type="Proteomes" id="UP000231086">
    <property type="component" value="Unassembled WGS sequence"/>
</dbReference>
<dbReference type="InterPro" id="IPR050570">
    <property type="entry name" value="Cell_wall_metabolism_enzyme"/>
</dbReference>
<evidence type="ECO:0000259" key="2">
    <source>
        <dbReference type="Pfam" id="PF01551"/>
    </source>
</evidence>
<evidence type="ECO:0000256" key="1">
    <source>
        <dbReference type="SAM" id="Coils"/>
    </source>
</evidence>
<dbReference type="AlphaFoldDB" id="A0A2M8KIL7"/>
<proteinExistence type="predicted"/>
<feature type="coiled-coil region" evidence="1">
    <location>
        <begin position="156"/>
        <end position="194"/>
    </location>
</feature>
<dbReference type="PANTHER" id="PTHR21666">
    <property type="entry name" value="PEPTIDASE-RELATED"/>
    <property type="match status" value="1"/>
</dbReference>
<dbReference type="GO" id="GO:0004222">
    <property type="term" value="F:metalloendopeptidase activity"/>
    <property type="evidence" value="ECO:0007669"/>
    <property type="project" value="TreeGrafter"/>
</dbReference>
<reference evidence="4" key="1">
    <citation type="submission" date="2017-09" db="EMBL/GenBank/DDBJ databases">
        <title>Depth-based differentiation of microbial function through sediment-hosted aquifers and enrichment of novel symbionts in the deep terrestrial subsurface.</title>
        <authorList>
            <person name="Probst A.J."/>
            <person name="Ladd B."/>
            <person name="Jarett J.K."/>
            <person name="Geller-Mcgrath D.E."/>
            <person name="Sieber C.M.K."/>
            <person name="Emerson J.B."/>
            <person name="Anantharaman K."/>
            <person name="Thomas B.C."/>
            <person name="Malmstrom R."/>
            <person name="Stieglmeier M."/>
            <person name="Klingl A."/>
            <person name="Woyke T."/>
            <person name="Ryan C.M."/>
            <person name="Banfield J.F."/>
        </authorList>
    </citation>
    <scope>NUCLEOTIDE SEQUENCE [LARGE SCALE GENOMIC DNA]</scope>
</reference>
<comment type="caution">
    <text evidence="3">The sequence shown here is derived from an EMBL/GenBank/DDBJ whole genome shotgun (WGS) entry which is preliminary data.</text>
</comment>
<dbReference type="CDD" id="cd12797">
    <property type="entry name" value="M23_peptidase"/>
    <property type="match status" value="1"/>
</dbReference>
<dbReference type="InterPro" id="IPR016047">
    <property type="entry name" value="M23ase_b-sheet_dom"/>
</dbReference>
<dbReference type="InterPro" id="IPR011055">
    <property type="entry name" value="Dup_hybrid_motif"/>
</dbReference>
<dbReference type="Pfam" id="PF01551">
    <property type="entry name" value="Peptidase_M23"/>
    <property type="match status" value="1"/>
</dbReference>
<gene>
    <name evidence="3" type="ORF">COU85_01960</name>
</gene>
<organism evidence="3 4">
    <name type="scientific">Candidatus Portnoybacteria bacterium CG10_big_fil_rev_8_21_14_0_10_44_7</name>
    <dbReference type="NCBI Taxonomy" id="1974816"/>
    <lineage>
        <taxon>Bacteria</taxon>
        <taxon>Candidatus Portnoyibacteriota</taxon>
    </lineage>
</organism>
<dbReference type="Gene3D" id="6.10.250.3150">
    <property type="match status" value="1"/>
</dbReference>
<dbReference type="SUPFAM" id="SSF51261">
    <property type="entry name" value="Duplicated hybrid motif"/>
    <property type="match status" value="1"/>
</dbReference>
<dbReference type="EMBL" id="PFEA01000035">
    <property type="protein sequence ID" value="PJE59754.1"/>
    <property type="molecule type" value="Genomic_DNA"/>
</dbReference>
<dbReference type="Gene3D" id="2.70.70.10">
    <property type="entry name" value="Glucose Permease (Domain IIA)"/>
    <property type="match status" value="1"/>
</dbReference>
<sequence>MPKPKNFLLTILLVLFGILTLPEPSRAVSVEELQAQIDARQAEITKLEQQVATYKQKLAQTQTEKNTLAGQISLMENQIGKLRAQIQLTQEQIISTVLSVQDLQLKIQQTEIEVQKNKDNLVIVLQTINEYDTQSTLEMMLGNDDFSDFLNQAQYVQSLQNSVLQKVNELKELKEQMKIQKQDQEQKQVALQELKTALQTNQSALNDQVDEKEDLLTKTKGQEKQYQSVLNNLITKKSAFAKEVQALEQQIVAAKNYLLHVSSGDIPPAGTKIFMWPEEDAVLTQGYGMTAFARRGAYGGAPHNGIDMSAGYGSPIKVIGPGEIIAKGYNAGWGNWAAIKHTNNLVSLYAHMKSASPLAAGTKVDTGRIIGYEGATGYSTGSHLHLSIYYNFFTYQKNGELYFNYFEGTLNPLSYL</sequence>
<accession>A0A2M8KIL7</accession>
<dbReference type="PANTHER" id="PTHR21666:SF270">
    <property type="entry name" value="MUREIN HYDROLASE ACTIVATOR ENVC"/>
    <property type="match status" value="1"/>
</dbReference>
<feature type="coiled-coil region" evidence="1">
    <location>
        <begin position="30"/>
        <end position="120"/>
    </location>
</feature>
<keyword evidence="1" id="KW-0175">Coiled coil</keyword>
<evidence type="ECO:0000313" key="4">
    <source>
        <dbReference type="Proteomes" id="UP000231086"/>
    </source>
</evidence>
<name>A0A2M8KIL7_9BACT</name>
<feature type="domain" description="M23ase beta-sheet core" evidence="2">
    <location>
        <begin position="302"/>
        <end position="391"/>
    </location>
</feature>
<evidence type="ECO:0000313" key="3">
    <source>
        <dbReference type="EMBL" id="PJE59754.1"/>
    </source>
</evidence>
<protein>
    <recommendedName>
        <fullName evidence="2">M23ase beta-sheet core domain-containing protein</fullName>
    </recommendedName>
</protein>